<organism evidence="2 3">
    <name type="scientific">Solanum tuberosum</name>
    <name type="common">Potato</name>
    <dbReference type="NCBI Taxonomy" id="4113"/>
    <lineage>
        <taxon>Eukaryota</taxon>
        <taxon>Viridiplantae</taxon>
        <taxon>Streptophyta</taxon>
        <taxon>Embryophyta</taxon>
        <taxon>Tracheophyta</taxon>
        <taxon>Spermatophyta</taxon>
        <taxon>Magnoliopsida</taxon>
        <taxon>eudicotyledons</taxon>
        <taxon>Gunneridae</taxon>
        <taxon>Pentapetalae</taxon>
        <taxon>asterids</taxon>
        <taxon>lamiids</taxon>
        <taxon>Solanales</taxon>
        <taxon>Solanaceae</taxon>
        <taxon>Solanoideae</taxon>
        <taxon>Solaneae</taxon>
        <taxon>Solanum</taxon>
    </lineage>
</organism>
<name>A0ABQ7UQ48_SOLTU</name>
<protein>
    <submittedName>
        <fullName evidence="2">Uncharacterized protein</fullName>
    </submittedName>
</protein>
<comment type="caution">
    <text evidence="2">The sequence shown here is derived from an EMBL/GenBank/DDBJ whole genome shotgun (WGS) entry which is preliminary data.</text>
</comment>
<dbReference type="Proteomes" id="UP000826656">
    <property type="component" value="Unassembled WGS sequence"/>
</dbReference>
<accession>A0ABQ7UQ48</accession>
<evidence type="ECO:0000256" key="1">
    <source>
        <dbReference type="SAM" id="MobiDB-lite"/>
    </source>
</evidence>
<evidence type="ECO:0000313" key="3">
    <source>
        <dbReference type="Proteomes" id="UP000826656"/>
    </source>
</evidence>
<gene>
    <name evidence="2" type="ORF">KY290_024230</name>
</gene>
<sequence>MVNNVPTAASEPRGEFNQANLKDAAPEAKGSDVSGLQHDLAPMRGFPDASMVEIMASDSSNGQKLGSDQPENPLPPADSSHQRIQPNPCRSVGDALEGWKTESKSPLISRRVKLQMIWLLKMQMNILILLNLKREQLKHLGQQQLIK</sequence>
<reference evidence="2 3" key="1">
    <citation type="journal article" date="2021" name="bioRxiv">
        <title>Chromosome-scale and haplotype-resolved genome assembly of a tetraploid potato cultivar.</title>
        <authorList>
            <person name="Sun H."/>
            <person name="Jiao W.-B."/>
            <person name="Krause K."/>
            <person name="Campoy J.A."/>
            <person name="Goel M."/>
            <person name="Folz-Donahue K."/>
            <person name="Kukat C."/>
            <person name="Huettel B."/>
            <person name="Schneeberger K."/>
        </authorList>
    </citation>
    <scope>NUCLEOTIDE SEQUENCE [LARGE SCALE GENOMIC DNA]</scope>
    <source>
        <strain evidence="2">SolTubOtavaFocal</strain>
        <tissue evidence="2">Leaves</tissue>
    </source>
</reference>
<evidence type="ECO:0000313" key="2">
    <source>
        <dbReference type="EMBL" id="KAH0753960.1"/>
    </source>
</evidence>
<feature type="region of interest" description="Disordered" evidence="1">
    <location>
        <begin position="1"/>
        <end position="94"/>
    </location>
</feature>
<feature type="compositionally biased region" description="Polar residues" evidence="1">
    <location>
        <begin position="57"/>
        <end position="70"/>
    </location>
</feature>
<keyword evidence="3" id="KW-1185">Reference proteome</keyword>
<dbReference type="EMBL" id="JAIVGD010000018">
    <property type="protein sequence ID" value="KAH0753960.1"/>
    <property type="molecule type" value="Genomic_DNA"/>
</dbReference>
<proteinExistence type="predicted"/>